<keyword evidence="3" id="KW-1185">Reference proteome</keyword>
<sequence>MAASAANLRPTTTASTPKSLFLFRHHLTIPPSLHLRRTSTYPTVRCVLSGGGGGGGGVADEFVYTRRSEGGGSQRQFSALADLLLRIEPLDAQVVGKGVSAHAKDSMKTTISAMLGLLPSDQFDVSVRVSKAPLHQLLLSSIITGYTLWNAEYRMSLMRNYDMSPYNREQNKAFDEFEKVNGRQNKEREEEARAKDLNNYVDQGARENLGELSLAAERYIGKMESELQTLQKELDAQKCENLYLEHNEEDSNDLLEYLRSLDPRMVYELSKPSSSEVEGIVHQLVHSIYHKYFLNEAQSTDEADESGADTSRDHLAKLLFWCMLMGHHLRGLEYRLHLSWVI</sequence>
<dbReference type="PANTHER" id="PTHR33598:SF10">
    <property type="entry name" value="SEED MATURATION-LIKE PROTEIN"/>
    <property type="match status" value="1"/>
</dbReference>
<organism evidence="2 3">
    <name type="scientific">Carex littledalei</name>
    <dbReference type="NCBI Taxonomy" id="544730"/>
    <lineage>
        <taxon>Eukaryota</taxon>
        <taxon>Viridiplantae</taxon>
        <taxon>Streptophyta</taxon>
        <taxon>Embryophyta</taxon>
        <taxon>Tracheophyta</taxon>
        <taxon>Spermatophyta</taxon>
        <taxon>Magnoliopsida</taxon>
        <taxon>Liliopsida</taxon>
        <taxon>Poales</taxon>
        <taxon>Cyperaceae</taxon>
        <taxon>Cyperoideae</taxon>
        <taxon>Cariceae</taxon>
        <taxon>Carex</taxon>
        <taxon>Carex subgen. Euthyceras</taxon>
    </lineage>
</organism>
<dbReference type="OrthoDB" id="4115at2759"/>
<dbReference type="EMBL" id="SWLB01000015">
    <property type="protein sequence ID" value="KAF3329102.1"/>
    <property type="molecule type" value="Genomic_DNA"/>
</dbReference>
<dbReference type="PANTHER" id="PTHR33598">
    <property type="entry name" value="OS02G0833400 PROTEIN"/>
    <property type="match status" value="1"/>
</dbReference>
<evidence type="ECO:0000256" key="1">
    <source>
        <dbReference type="SAM" id="Coils"/>
    </source>
</evidence>
<dbReference type="InterPro" id="IPR008479">
    <property type="entry name" value="DUF760"/>
</dbReference>
<comment type="caution">
    <text evidence="2">The sequence shown here is derived from an EMBL/GenBank/DDBJ whole genome shotgun (WGS) entry which is preliminary data.</text>
</comment>
<dbReference type="AlphaFoldDB" id="A0A833QYW9"/>
<reference evidence="2" key="1">
    <citation type="submission" date="2020-01" db="EMBL/GenBank/DDBJ databases">
        <title>Genome sequence of Kobresia littledalei, the first chromosome-level genome in the family Cyperaceae.</title>
        <authorList>
            <person name="Qu G."/>
        </authorList>
    </citation>
    <scope>NUCLEOTIDE SEQUENCE</scope>
    <source>
        <strain evidence="2">C.B.Clarke</strain>
        <tissue evidence="2">Leaf</tissue>
    </source>
</reference>
<evidence type="ECO:0000313" key="3">
    <source>
        <dbReference type="Proteomes" id="UP000623129"/>
    </source>
</evidence>
<proteinExistence type="predicted"/>
<dbReference type="Proteomes" id="UP000623129">
    <property type="component" value="Unassembled WGS sequence"/>
</dbReference>
<accession>A0A833QYW9</accession>
<name>A0A833QYW9_9POAL</name>
<gene>
    <name evidence="2" type="ORF">FCM35_KLT06180</name>
</gene>
<protein>
    <submittedName>
        <fullName evidence="2">Uncharacterized protein</fullName>
    </submittedName>
</protein>
<feature type="coiled-coil region" evidence="1">
    <location>
        <begin position="220"/>
        <end position="247"/>
    </location>
</feature>
<dbReference type="Pfam" id="PF05542">
    <property type="entry name" value="DUF760"/>
    <property type="match status" value="2"/>
</dbReference>
<evidence type="ECO:0000313" key="2">
    <source>
        <dbReference type="EMBL" id="KAF3329102.1"/>
    </source>
</evidence>
<keyword evidence="1" id="KW-0175">Coiled coil</keyword>